<evidence type="ECO:0000313" key="2">
    <source>
        <dbReference type="Proteomes" id="UP001374803"/>
    </source>
</evidence>
<dbReference type="Pfam" id="PF14907">
    <property type="entry name" value="NTP_transf_5"/>
    <property type="match status" value="1"/>
</dbReference>
<dbReference type="RefSeq" id="WP_394838088.1">
    <property type="nucleotide sequence ID" value="NZ_CP089929.1"/>
</dbReference>
<keyword evidence="2" id="KW-1185">Reference proteome</keyword>
<dbReference type="EMBL" id="CP089983">
    <property type="protein sequence ID" value="WXB08413.1"/>
    <property type="molecule type" value="Genomic_DNA"/>
</dbReference>
<proteinExistence type="predicted"/>
<name>A0ABZ2LEV2_9BACT</name>
<organism evidence="1 2">
    <name type="scientific">Pendulispora rubella</name>
    <dbReference type="NCBI Taxonomy" id="2741070"/>
    <lineage>
        <taxon>Bacteria</taxon>
        <taxon>Pseudomonadati</taxon>
        <taxon>Myxococcota</taxon>
        <taxon>Myxococcia</taxon>
        <taxon>Myxococcales</taxon>
        <taxon>Sorangiineae</taxon>
        <taxon>Pendulisporaceae</taxon>
        <taxon>Pendulispora</taxon>
    </lineage>
</organism>
<sequence>MHPEVAERAAIWSQHEHARRVLGRVLQVCEADGIRALPVKGVLTARWLYDDPSERRIQDVDLRVTPRDFARLQALGLRSGFRLLEVSRTSRNIVFDIDGMMVEFEAHIGPRGLCNLPIETILSRATVHEAPFGFSHLQPDMHDHALLLVVNVYKDKIVGAAQWALRDLELLPLRAGFDPEHLAALAAEHGVAALTWIVADWLAERGAPRWNEVRTRLADAPRRTYRRAVRALMHDDDVLFKPAPHFMLRILARAASDRREKQLEALGFTVAWAVERRIRSIAQAKLARLTSDP</sequence>
<protein>
    <submittedName>
        <fullName evidence="1">Nucleotidyltransferase family protein</fullName>
    </submittedName>
</protein>
<dbReference type="InterPro" id="IPR039498">
    <property type="entry name" value="NTP_transf_5"/>
</dbReference>
<gene>
    <name evidence="1" type="ORF">LVJ94_14350</name>
</gene>
<accession>A0ABZ2LEV2</accession>
<evidence type="ECO:0000313" key="1">
    <source>
        <dbReference type="EMBL" id="WXB08413.1"/>
    </source>
</evidence>
<reference evidence="1" key="1">
    <citation type="submission" date="2021-12" db="EMBL/GenBank/DDBJ databases">
        <title>Discovery of the Pendulisporaceae a myxobacterial family with distinct sporulation behavior and unique specialized metabolism.</title>
        <authorList>
            <person name="Garcia R."/>
            <person name="Popoff A."/>
            <person name="Bader C.D."/>
            <person name="Loehr J."/>
            <person name="Walesch S."/>
            <person name="Walt C."/>
            <person name="Boldt J."/>
            <person name="Bunk B."/>
            <person name="Haeckl F.J.F.P.J."/>
            <person name="Gunesch A.P."/>
            <person name="Birkelbach J."/>
            <person name="Nuebel U."/>
            <person name="Pietschmann T."/>
            <person name="Bach T."/>
            <person name="Mueller R."/>
        </authorList>
    </citation>
    <scope>NUCLEOTIDE SEQUENCE</scope>
    <source>
        <strain evidence="1">MSr11367</strain>
    </source>
</reference>
<dbReference type="Proteomes" id="UP001374803">
    <property type="component" value="Chromosome"/>
</dbReference>